<keyword evidence="3" id="KW-0378">Hydrolase</keyword>
<dbReference type="PANTHER" id="PTHR43918">
    <property type="entry name" value="ACETYLCHOLINESTERASE"/>
    <property type="match status" value="1"/>
</dbReference>
<dbReference type="EnsemblMetazoa" id="XM_022794264">
    <property type="protein sequence ID" value="XP_022649999"/>
    <property type="gene ID" value="LOC111245649"/>
</dbReference>
<evidence type="ECO:0000256" key="5">
    <source>
        <dbReference type="SAM" id="Phobius"/>
    </source>
</evidence>
<protein>
    <recommendedName>
        <fullName evidence="7">Carboxylesterase type B domain-containing protein</fullName>
    </recommendedName>
</protein>
<dbReference type="GO" id="GO:0003990">
    <property type="term" value="F:acetylcholinesterase activity"/>
    <property type="evidence" value="ECO:0007669"/>
    <property type="project" value="TreeGrafter"/>
</dbReference>
<dbReference type="GO" id="GO:0005615">
    <property type="term" value="C:extracellular space"/>
    <property type="evidence" value="ECO:0007669"/>
    <property type="project" value="TreeGrafter"/>
</dbReference>
<dbReference type="PANTHER" id="PTHR43918:SF4">
    <property type="entry name" value="CARBOXYLIC ESTER HYDROLASE"/>
    <property type="match status" value="1"/>
</dbReference>
<feature type="transmembrane region" description="Helical" evidence="5">
    <location>
        <begin position="607"/>
        <end position="626"/>
    </location>
</feature>
<evidence type="ECO:0000313" key="9">
    <source>
        <dbReference type="Proteomes" id="UP000594260"/>
    </source>
</evidence>
<dbReference type="GO" id="GO:0005886">
    <property type="term" value="C:plasma membrane"/>
    <property type="evidence" value="ECO:0007669"/>
    <property type="project" value="TreeGrafter"/>
</dbReference>
<feature type="signal peptide" evidence="6">
    <location>
        <begin position="1"/>
        <end position="17"/>
    </location>
</feature>
<dbReference type="InParanoid" id="A0A7M7MBJ9"/>
<dbReference type="Proteomes" id="UP000594260">
    <property type="component" value="Unplaced"/>
</dbReference>
<dbReference type="InterPro" id="IPR050654">
    <property type="entry name" value="AChE-related_enzymes"/>
</dbReference>
<organism evidence="8 9">
    <name type="scientific">Varroa destructor</name>
    <name type="common">Honeybee mite</name>
    <dbReference type="NCBI Taxonomy" id="109461"/>
    <lineage>
        <taxon>Eukaryota</taxon>
        <taxon>Metazoa</taxon>
        <taxon>Ecdysozoa</taxon>
        <taxon>Arthropoda</taxon>
        <taxon>Chelicerata</taxon>
        <taxon>Arachnida</taxon>
        <taxon>Acari</taxon>
        <taxon>Parasitiformes</taxon>
        <taxon>Mesostigmata</taxon>
        <taxon>Gamasina</taxon>
        <taxon>Dermanyssoidea</taxon>
        <taxon>Varroidae</taxon>
        <taxon>Varroa</taxon>
    </lineage>
</organism>
<evidence type="ECO:0000256" key="6">
    <source>
        <dbReference type="SAM" id="SignalP"/>
    </source>
</evidence>
<dbReference type="InterPro" id="IPR002018">
    <property type="entry name" value="CarbesteraseB"/>
</dbReference>
<dbReference type="GO" id="GO:0006581">
    <property type="term" value="P:acetylcholine catabolic process"/>
    <property type="evidence" value="ECO:0007669"/>
    <property type="project" value="TreeGrafter"/>
</dbReference>
<accession>A0A7M7MBJ9</accession>
<dbReference type="KEGG" id="vde:111245649"/>
<sequence>MLRLIFALLIAIPLTATTPTANLTSGLWNGIEIDIPDVPRKVEAFLGVRYAKPPLGNLRFKHPKPHAYSGEQDGTKLADACIQGNTFYIRKGINFHFESTSEDCLHVNIYRPKGVTDAPVVVYVYGGSFLGGFNGLFLYDPEELVARHDIIVVIINYRLSVMGFLFLNNTEAPGNQGLHDILLAVKFVKENARALNGDPDKFTLWGQSAGAFAVGFLMGSPLAKGLFSRVILQSGTPVSAAPSFSMNSINGAVSAASVVNCIDSSRKPEDQLEDIGRCIKNVDAKTLFDAVNRGLGEHYTITFQPQYGIDNLLPDFPFPTDQSKVPLNDDIKEVFTSTVSNEGGLFIEGILERFQFNDTSSADDYIDLARIVMKVILNLPVELVRDSSIAYIPQTLQVGHNLRSAMGRLFGDLIFECPTDLYSAFLANRGVKVYRYVWNQRPLTSYWPEWTGATHCDDVPYTMGGQLHLGEKAERSNQASPELARYMRVPIDGDHKTLVLNSLKMIADFIKNGIPSRPDGTDWPLYTPTEPRMLRIEASGFTEITGPRSDKCSVWDDYLHNIVAVKKPGSTFDFSGNNAIPQKNTVSRRPQKFKKLRTTSAATPAQIVPSAMVIHSVSLIGLILLLKQKVLW</sequence>
<dbReference type="SUPFAM" id="SSF53474">
    <property type="entry name" value="alpha/beta-Hydrolases"/>
    <property type="match status" value="1"/>
</dbReference>
<evidence type="ECO:0000256" key="1">
    <source>
        <dbReference type="ARBA" id="ARBA00005964"/>
    </source>
</evidence>
<name>A0A7M7MBJ9_VARDE</name>
<keyword evidence="4" id="KW-0325">Glycoprotein</keyword>
<evidence type="ECO:0000256" key="2">
    <source>
        <dbReference type="ARBA" id="ARBA00022487"/>
    </source>
</evidence>
<dbReference type="RefSeq" id="XP_022649999.1">
    <property type="nucleotide sequence ID" value="XM_022794264.1"/>
</dbReference>
<feature type="domain" description="Carboxylesterase type B" evidence="7">
    <location>
        <begin position="19"/>
        <end position="555"/>
    </location>
</feature>
<feature type="chain" id="PRO_5029771933" description="Carboxylesterase type B domain-containing protein" evidence="6">
    <location>
        <begin position="18"/>
        <end position="632"/>
    </location>
</feature>
<dbReference type="OrthoDB" id="6846267at2759"/>
<evidence type="ECO:0000313" key="8">
    <source>
        <dbReference type="EnsemblMetazoa" id="XP_022649999"/>
    </source>
</evidence>
<evidence type="ECO:0000256" key="3">
    <source>
        <dbReference type="ARBA" id="ARBA00022801"/>
    </source>
</evidence>
<dbReference type="Pfam" id="PF00135">
    <property type="entry name" value="COesterase"/>
    <property type="match status" value="1"/>
</dbReference>
<dbReference type="GO" id="GO:0019695">
    <property type="term" value="P:choline metabolic process"/>
    <property type="evidence" value="ECO:0007669"/>
    <property type="project" value="TreeGrafter"/>
</dbReference>
<dbReference type="OMA" id="PAKHCAA"/>
<dbReference type="AlphaFoldDB" id="A0A7M7MBJ9"/>
<evidence type="ECO:0000256" key="4">
    <source>
        <dbReference type="ARBA" id="ARBA00023180"/>
    </source>
</evidence>
<keyword evidence="2" id="KW-0719">Serine esterase</keyword>
<reference evidence="8" key="1">
    <citation type="submission" date="2021-01" db="UniProtKB">
        <authorList>
            <consortium name="EnsemblMetazoa"/>
        </authorList>
    </citation>
    <scope>IDENTIFICATION</scope>
</reference>
<dbReference type="InterPro" id="IPR029058">
    <property type="entry name" value="AB_hydrolase_fold"/>
</dbReference>
<keyword evidence="5" id="KW-0812">Transmembrane</keyword>
<dbReference type="GeneID" id="111245649"/>
<comment type="similarity">
    <text evidence="1">Belongs to the type-B carboxylesterase/lipase family.</text>
</comment>
<keyword evidence="9" id="KW-1185">Reference proteome</keyword>
<keyword evidence="6" id="KW-0732">Signal</keyword>
<dbReference type="Gene3D" id="3.40.50.1820">
    <property type="entry name" value="alpha/beta hydrolase"/>
    <property type="match status" value="1"/>
</dbReference>
<proteinExistence type="inferred from homology"/>
<keyword evidence="5" id="KW-0472">Membrane</keyword>
<evidence type="ECO:0000259" key="7">
    <source>
        <dbReference type="Pfam" id="PF00135"/>
    </source>
</evidence>
<keyword evidence="5" id="KW-1133">Transmembrane helix</keyword>